<keyword evidence="3" id="KW-1185">Reference proteome</keyword>
<comment type="caution">
    <text evidence="2">The sequence shown here is derived from an EMBL/GenBank/DDBJ whole genome shotgun (WGS) entry which is preliminary data.</text>
</comment>
<sequence length="114" mass="12714">MASIEWRTSFSEHGRGRAVVRLEYGKSVTEVATVMSASKSYISLLKGVVEDENGSRKVSDCRRGSNPLQESSSKMCEKAQSDESAFAPVNINKKFHSKESNDFLLEKIFKAPHE</sequence>
<evidence type="ECO:0000256" key="1">
    <source>
        <dbReference type="SAM" id="MobiDB-lite"/>
    </source>
</evidence>
<feature type="compositionally biased region" description="Basic and acidic residues" evidence="1">
    <location>
        <begin position="54"/>
        <end position="63"/>
    </location>
</feature>
<feature type="region of interest" description="Disordered" evidence="1">
    <location>
        <begin position="54"/>
        <end position="79"/>
    </location>
</feature>
<accession>A0A8X6N4X1</accession>
<dbReference type="AlphaFoldDB" id="A0A8X6N4X1"/>
<dbReference type="EMBL" id="BMAW01054019">
    <property type="protein sequence ID" value="GFS94016.1"/>
    <property type="molecule type" value="Genomic_DNA"/>
</dbReference>
<evidence type="ECO:0000313" key="3">
    <source>
        <dbReference type="Proteomes" id="UP000887013"/>
    </source>
</evidence>
<organism evidence="2 3">
    <name type="scientific">Nephila pilipes</name>
    <name type="common">Giant wood spider</name>
    <name type="synonym">Nephila maculata</name>
    <dbReference type="NCBI Taxonomy" id="299642"/>
    <lineage>
        <taxon>Eukaryota</taxon>
        <taxon>Metazoa</taxon>
        <taxon>Ecdysozoa</taxon>
        <taxon>Arthropoda</taxon>
        <taxon>Chelicerata</taxon>
        <taxon>Arachnida</taxon>
        <taxon>Araneae</taxon>
        <taxon>Araneomorphae</taxon>
        <taxon>Entelegynae</taxon>
        <taxon>Araneoidea</taxon>
        <taxon>Nephilidae</taxon>
        <taxon>Nephila</taxon>
    </lineage>
</organism>
<protein>
    <submittedName>
        <fullName evidence="2">Uncharacterized protein</fullName>
    </submittedName>
</protein>
<name>A0A8X6N4X1_NEPPI</name>
<proteinExistence type="predicted"/>
<dbReference type="Proteomes" id="UP000887013">
    <property type="component" value="Unassembled WGS sequence"/>
</dbReference>
<evidence type="ECO:0000313" key="2">
    <source>
        <dbReference type="EMBL" id="GFS94016.1"/>
    </source>
</evidence>
<gene>
    <name evidence="2" type="ORF">NPIL_28371</name>
</gene>
<reference evidence="2" key="1">
    <citation type="submission" date="2020-08" db="EMBL/GenBank/DDBJ databases">
        <title>Multicomponent nature underlies the extraordinary mechanical properties of spider dragline silk.</title>
        <authorList>
            <person name="Kono N."/>
            <person name="Nakamura H."/>
            <person name="Mori M."/>
            <person name="Yoshida Y."/>
            <person name="Ohtoshi R."/>
            <person name="Malay A.D."/>
            <person name="Moran D.A.P."/>
            <person name="Tomita M."/>
            <person name="Numata K."/>
            <person name="Arakawa K."/>
        </authorList>
    </citation>
    <scope>NUCLEOTIDE SEQUENCE</scope>
</reference>